<evidence type="ECO:0000256" key="4">
    <source>
        <dbReference type="ARBA" id="ARBA00022737"/>
    </source>
</evidence>
<reference evidence="10 11" key="1">
    <citation type="submission" date="2016-06" db="EMBL/GenBank/DDBJ databases">
        <authorList>
            <person name="Petersen J."/>
            <person name="Sayavedra L."/>
        </authorList>
    </citation>
    <scope>NUCLEOTIDE SEQUENCE [LARGE SCALE GENOMIC DNA]</scope>
    <source>
        <strain evidence="11">BazSymA</strain>
        <strain evidence="10">BazSymB</strain>
    </source>
</reference>
<evidence type="ECO:0000259" key="7">
    <source>
        <dbReference type="Pfam" id="PF04613"/>
    </source>
</evidence>
<dbReference type="SUPFAM" id="SSF51161">
    <property type="entry name" value="Trimeric LpxA-like enzymes"/>
    <property type="match status" value="1"/>
</dbReference>
<sequence>MYTLGDIAGFIDAELIGDASLEINGLSASSKVKKGQLTYISNSKYKLDLLNSNASAVILTKDLLDDCSTNALVVDNVYLAFAKITHYFKQQSNHLNGIHLSAQINSKNIADSCTIGEEVIVGKNCTIGANTTIEQGVTIGDNVTIQPNVVILQNTTIGNNVVISAGVVIASEGFGNALDKQGHWHAIAHLGNVLIGNNITIGANTVIDRGTLEDTQIHNGVCLDNLVHIAHNVILGADTAIAAGVTIGGSAILGKRCQIGGGSVIASHMHLADDTVVTGSSTVDKHLNKGHYTGFTSISLHSNWKRTQMWLLKLDKIAQYLNIKLKNLKKGK</sequence>
<evidence type="ECO:0000256" key="6">
    <source>
        <dbReference type="ARBA" id="ARBA00023315"/>
    </source>
</evidence>
<dbReference type="PANTHER" id="PTHR43378:SF2">
    <property type="entry name" value="UDP-3-O-ACYLGLUCOSAMINE N-ACYLTRANSFERASE 1, MITOCHONDRIAL-RELATED"/>
    <property type="match status" value="1"/>
</dbReference>
<dbReference type="GO" id="GO:0016410">
    <property type="term" value="F:N-acyltransferase activity"/>
    <property type="evidence" value="ECO:0007669"/>
    <property type="project" value="InterPro"/>
</dbReference>
<evidence type="ECO:0000313" key="11">
    <source>
        <dbReference type="Proteomes" id="UP000198988"/>
    </source>
</evidence>
<evidence type="ECO:0000256" key="2">
    <source>
        <dbReference type="ARBA" id="ARBA00022556"/>
    </source>
</evidence>
<dbReference type="InterPro" id="IPR011004">
    <property type="entry name" value="Trimer_LpxA-like_sf"/>
</dbReference>
<dbReference type="NCBIfam" id="TIGR01853">
    <property type="entry name" value="lipid_A_lpxD"/>
    <property type="match status" value="1"/>
</dbReference>
<dbReference type="PANTHER" id="PTHR43378">
    <property type="entry name" value="UDP-3-O-ACYLGLUCOSAMINE N-ACYLTRANSFERASE"/>
    <property type="match status" value="1"/>
</dbReference>
<dbReference type="InterPro" id="IPR020573">
    <property type="entry name" value="UDP_GlcNAc_AcTrfase_non-rep"/>
</dbReference>
<keyword evidence="1" id="KW-0444">Lipid biosynthesis</keyword>
<protein>
    <submittedName>
        <fullName evidence="8">UDP-3-O-[3-hydroxymyristoyl] glucosamineN-acyltransferase</fullName>
    </submittedName>
</protein>
<evidence type="ECO:0000313" key="9">
    <source>
        <dbReference type="EMBL" id="SEH89599.1"/>
    </source>
</evidence>
<dbReference type="Gene3D" id="3.40.1390.10">
    <property type="entry name" value="MurE/MurF, N-terminal domain"/>
    <property type="match status" value="1"/>
</dbReference>
<keyword evidence="6 8" id="KW-0012">Acyltransferase</keyword>
<dbReference type="Proteomes" id="UP000198988">
    <property type="component" value="Unassembled WGS sequence"/>
</dbReference>
<dbReference type="NCBIfam" id="NF002060">
    <property type="entry name" value="PRK00892.1"/>
    <property type="match status" value="1"/>
</dbReference>
<keyword evidence="5" id="KW-0443">Lipid metabolism</keyword>
<dbReference type="OrthoDB" id="9784739at2"/>
<name>A0A1H6KYI7_9GAMM</name>
<organism evidence="8 10">
    <name type="scientific">Bathymodiolus azoricus thioautotrophic gill symbiont</name>
    <dbReference type="NCBI Taxonomy" id="235205"/>
    <lineage>
        <taxon>Bacteria</taxon>
        <taxon>Pseudomonadati</taxon>
        <taxon>Pseudomonadota</taxon>
        <taxon>Gammaproteobacteria</taxon>
        <taxon>sulfur-oxidizing symbionts</taxon>
    </lineage>
</organism>
<reference evidence="8" key="2">
    <citation type="submission" date="2016-06" db="EMBL/GenBank/DDBJ databases">
        <authorList>
            <person name="Olsen C.W."/>
            <person name="Carey S."/>
            <person name="Hinshaw L."/>
            <person name="Karasin A.I."/>
        </authorList>
    </citation>
    <scope>NUCLEOTIDE SEQUENCE [LARGE SCALE GENOMIC DNA]</scope>
    <source>
        <strain evidence="9">BazSymA</strain>
        <strain evidence="8">BazSymB</strain>
    </source>
</reference>
<evidence type="ECO:0000256" key="1">
    <source>
        <dbReference type="ARBA" id="ARBA00022516"/>
    </source>
</evidence>
<dbReference type="Pfam" id="PF00132">
    <property type="entry name" value="Hexapep"/>
    <property type="match status" value="1"/>
</dbReference>
<evidence type="ECO:0000256" key="3">
    <source>
        <dbReference type="ARBA" id="ARBA00022679"/>
    </source>
</evidence>
<dbReference type="EMBL" id="CVUD02000125">
    <property type="protein sequence ID" value="SEH76843.1"/>
    <property type="molecule type" value="Genomic_DNA"/>
</dbReference>
<accession>A0A1H6KYI7</accession>
<dbReference type="InterPro" id="IPR001451">
    <property type="entry name" value="Hexapep"/>
</dbReference>
<dbReference type="Pfam" id="PF04613">
    <property type="entry name" value="LpxD"/>
    <property type="match status" value="1"/>
</dbReference>
<dbReference type="AlphaFoldDB" id="A0A1H6KYI7"/>
<keyword evidence="4" id="KW-0677">Repeat</keyword>
<evidence type="ECO:0000313" key="8">
    <source>
        <dbReference type="EMBL" id="SEH76843.1"/>
    </source>
</evidence>
<keyword evidence="3 8" id="KW-0808">Transferase</keyword>
<evidence type="ECO:0000313" key="10">
    <source>
        <dbReference type="Proteomes" id="UP000198559"/>
    </source>
</evidence>
<dbReference type="Pfam" id="PF14602">
    <property type="entry name" value="Hexapep_2"/>
    <property type="match status" value="2"/>
</dbReference>
<evidence type="ECO:0000256" key="5">
    <source>
        <dbReference type="ARBA" id="ARBA00023098"/>
    </source>
</evidence>
<proteinExistence type="predicted"/>
<dbReference type="Proteomes" id="UP000198559">
    <property type="component" value="Unassembled WGS sequence"/>
</dbReference>
<dbReference type="GO" id="GO:0009245">
    <property type="term" value="P:lipid A biosynthetic process"/>
    <property type="evidence" value="ECO:0007669"/>
    <property type="project" value="UniProtKB-KW"/>
</dbReference>
<dbReference type="STRING" id="235205.BAZSYMB_SCAFFOLD00015_11"/>
<dbReference type="InterPro" id="IPR007691">
    <property type="entry name" value="LpxD"/>
</dbReference>
<dbReference type="CDD" id="cd03352">
    <property type="entry name" value="LbH_LpxD"/>
    <property type="match status" value="1"/>
</dbReference>
<dbReference type="EMBL" id="CDSC02000301">
    <property type="protein sequence ID" value="SEH89599.1"/>
    <property type="molecule type" value="Genomic_DNA"/>
</dbReference>
<dbReference type="RefSeq" id="WP_090716607.1">
    <property type="nucleotide sequence ID" value="NZ_CAESAP020000099.1"/>
</dbReference>
<dbReference type="GO" id="GO:0016020">
    <property type="term" value="C:membrane"/>
    <property type="evidence" value="ECO:0007669"/>
    <property type="project" value="GOC"/>
</dbReference>
<keyword evidence="2" id="KW-0441">Lipid A biosynthesis</keyword>
<gene>
    <name evidence="9" type="ORF">BAZSYMA_ACONTIG00011_10</name>
    <name evidence="8" type="ORF">BAZSYMB_SCAFFOLD00015_11</name>
</gene>
<dbReference type="Gene3D" id="2.160.10.10">
    <property type="entry name" value="Hexapeptide repeat proteins"/>
    <property type="match status" value="1"/>
</dbReference>
<feature type="domain" description="UDP-3-O-[3-hydroxymyristoyl] glucosamine N-acyltransferase non-repeat region" evidence="7">
    <location>
        <begin position="21"/>
        <end position="86"/>
    </location>
</feature>